<evidence type="ECO:0000313" key="4">
    <source>
        <dbReference type="EMBL" id="RKD30629.1"/>
    </source>
</evidence>
<organism evidence="4 5">
    <name type="scientific">Thermohalobacter berrensis</name>
    <dbReference type="NCBI Taxonomy" id="99594"/>
    <lineage>
        <taxon>Bacteria</taxon>
        <taxon>Bacillati</taxon>
        <taxon>Bacillota</taxon>
        <taxon>Tissierellia</taxon>
        <taxon>Tissierellales</taxon>
        <taxon>Thermohalobacteraceae</taxon>
        <taxon>Thermohalobacter</taxon>
    </lineage>
</organism>
<feature type="domain" description="HTH tetR-type" evidence="3">
    <location>
        <begin position="10"/>
        <end position="70"/>
    </location>
</feature>
<keyword evidence="1 2" id="KW-0238">DNA-binding</keyword>
<feature type="DNA-binding region" description="H-T-H motif" evidence="2">
    <location>
        <begin position="33"/>
        <end position="52"/>
    </location>
</feature>
<dbReference type="GO" id="GO:0003677">
    <property type="term" value="F:DNA binding"/>
    <property type="evidence" value="ECO:0007669"/>
    <property type="project" value="UniProtKB-UniRule"/>
</dbReference>
<dbReference type="PANTHER" id="PTHR43479">
    <property type="entry name" value="ACREF/ENVCD OPERON REPRESSOR-RELATED"/>
    <property type="match status" value="1"/>
</dbReference>
<evidence type="ECO:0000256" key="2">
    <source>
        <dbReference type="PROSITE-ProRule" id="PRU00335"/>
    </source>
</evidence>
<proteinExistence type="predicted"/>
<dbReference type="SUPFAM" id="SSF46689">
    <property type="entry name" value="Homeodomain-like"/>
    <property type="match status" value="1"/>
</dbReference>
<dbReference type="InterPro" id="IPR009057">
    <property type="entry name" value="Homeodomain-like_sf"/>
</dbReference>
<dbReference type="Pfam" id="PF21256">
    <property type="entry name" value="TetR_C_5-like"/>
    <property type="match status" value="1"/>
</dbReference>
<dbReference type="PRINTS" id="PR00455">
    <property type="entry name" value="HTHTETR"/>
</dbReference>
<gene>
    <name evidence="4" type="ORF">BET03_04640</name>
</gene>
<dbReference type="InterPro" id="IPR023772">
    <property type="entry name" value="DNA-bd_HTH_TetR-type_CS"/>
</dbReference>
<name>A0A419SZM3_9FIRM</name>
<dbReference type="Gene3D" id="1.10.357.10">
    <property type="entry name" value="Tetracycline Repressor, domain 2"/>
    <property type="match status" value="1"/>
</dbReference>
<dbReference type="Gene3D" id="1.10.10.60">
    <property type="entry name" value="Homeodomain-like"/>
    <property type="match status" value="1"/>
</dbReference>
<evidence type="ECO:0000256" key="1">
    <source>
        <dbReference type="ARBA" id="ARBA00023125"/>
    </source>
</evidence>
<dbReference type="InterPro" id="IPR049488">
    <property type="entry name" value="TM_1030-like_C"/>
</dbReference>
<dbReference type="SUPFAM" id="SSF48498">
    <property type="entry name" value="Tetracyclin repressor-like, C-terminal domain"/>
    <property type="match status" value="1"/>
</dbReference>
<accession>A0A419SZM3</accession>
<dbReference type="InterPro" id="IPR050624">
    <property type="entry name" value="HTH-type_Tx_Regulator"/>
</dbReference>
<dbReference type="InterPro" id="IPR001647">
    <property type="entry name" value="HTH_TetR"/>
</dbReference>
<sequence length="211" mass="25242">MYSSFEKLPKDKKEKIVKVCIEEFGIHGYKKTSTNKIVEKAGISKGLLFHYFGNKKNLYLYMINYAVQYFSKLFKNFIEEAHEDDIFIRLKKWGLFKIKVFSQKPKMYKFLTKAFLSPPKDLENEIQQIYHKIYSNNIDILVKDINVEKFRNNINIDKAIELLLISLDGITNKYLKEYFGNEDKILYDMESIIKDFDECLEILKWGFYEKK</sequence>
<dbReference type="PANTHER" id="PTHR43479:SF11">
    <property type="entry name" value="ACREF_ENVCD OPERON REPRESSOR-RELATED"/>
    <property type="match status" value="1"/>
</dbReference>
<dbReference type="PROSITE" id="PS01081">
    <property type="entry name" value="HTH_TETR_1"/>
    <property type="match status" value="1"/>
</dbReference>
<dbReference type="InterPro" id="IPR036271">
    <property type="entry name" value="Tet_transcr_reg_TetR-rel_C_sf"/>
</dbReference>
<dbReference type="RefSeq" id="WP_183108834.1">
    <property type="nucleotide sequence ID" value="NZ_MCIB01000034.1"/>
</dbReference>
<protein>
    <recommendedName>
        <fullName evidence="3">HTH tetR-type domain-containing protein</fullName>
    </recommendedName>
</protein>
<keyword evidence="5" id="KW-1185">Reference proteome</keyword>
<dbReference type="Proteomes" id="UP000284177">
    <property type="component" value="Unassembled WGS sequence"/>
</dbReference>
<dbReference type="PROSITE" id="PS50977">
    <property type="entry name" value="HTH_TETR_2"/>
    <property type="match status" value="1"/>
</dbReference>
<dbReference type="EMBL" id="MCIB01000034">
    <property type="protein sequence ID" value="RKD30629.1"/>
    <property type="molecule type" value="Genomic_DNA"/>
</dbReference>
<comment type="caution">
    <text evidence="4">The sequence shown here is derived from an EMBL/GenBank/DDBJ whole genome shotgun (WGS) entry which is preliminary data.</text>
</comment>
<reference evidence="4 5" key="1">
    <citation type="submission" date="2016-08" db="EMBL/GenBank/DDBJ databases">
        <title>Novel Firmicutes and Novel Genomes.</title>
        <authorList>
            <person name="Poppleton D.I."/>
            <person name="Gribaldo S."/>
        </authorList>
    </citation>
    <scope>NUCLEOTIDE SEQUENCE [LARGE SCALE GENOMIC DNA]</scope>
    <source>
        <strain evidence="4 5">CTT3</strain>
    </source>
</reference>
<evidence type="ECO:0000313" key="5">
    <source>
        <dbReference type="Proteomes" id="UP000284177"/>
    </source>
</evidence>
<dbReference type="Pfam" id="PF00440">
    <property type="entry name" value="TetR_N"/>
    <property type="match status" value="1"/>
</dbReference>
<dbReference type="AlphaFoldDB" id="A0A419SZM3"/>
<evidence type="ECO:0000259" key="3">
    <source>
        <dbReference type="PROSITE" id="PS50977"/>
    </source>
</evidence>